<sequence>MVDTTIQDKLLRLGYSQLWLDNGILTIDSLNQQMKELELGEDDNIEHYRYQTFINYFASQAFFDNHSLKQILEILQSDNDKTMAGSATVGLLRKSSLTDEQFNTVADFLKTFGDWATKQVNRAKQKRVKP</sequence>
<dbReference type="Proteomes" id="UP000251993">
    <property type="component" value="Chromosome"/>
</dbReference>
<name>A0A344TGN5_9BACT</name>
<gene>
    <name evidence="1" type="ORF">DR864_08690</name>
</gene>
<dbReference type="AlphaFoldDB" id="A0A344TGN5"/>
<dbReference type="RefSeq" id="WP_114066591.1">
    <property type="nucleotide sequence ID" value="NZ_CP030850.1"/>
</dbReference>
<evidence type="ECO:0000313" key="1">
    <source>
        <dbReference type="EMBL" id="AXE17806.1"/>
    </source>
</evidence>
<dbReference type="EMBL" id="CP030850">
    <property type="protein sequence ID" value="AXE17806.1"/>
    <property type="molecule type" value="Genomic_DNA"/>
</dbReference>
<dbReference type="OrthoDB" id="571625at2"/>
<evidence type="ECO:0000313" key="2">
    <source>
        <dbReference type="Proteomes" id="UP000251993"/>
    </source>
</evidence>
<keyword evidence="2" id="KW-1185">Reference proteome</keyword>
<proteinExistence type="predicted"/>
<protein>
    <submittedName>
        <fullName evidence="1">Uncharacterized protein</fullName>
    </submittedName>
</protein>
<accession>A0A344TGN5</accession>
<reference evidence="1 2" key="1">
    <citation type="submission" date="2018-07" db="EMBL/GenBank/DDBJ databases">
        <title>Genome sequencing of Runella.</title>
        <authorList>
            <person name="Baek M.-G."/>
            <person name="Yi H."/>
        </authorList>
    </citation>
    <scope>NUCLEOTIDE SEQUENCE [LARGE SCALE GENOMIC DNA]</scope>
    <source>
        <strain evidence="1 2">HYN0085</strain>
    </source>
</reference>
<organism evidence="1 2">
    <name type="scientific">Runella rosea</name>
    <dbReference type="NCBI Taxonomy" id="2259595"/>
    <lineage>
        <taxon>Bacteria</taxon>
        <taxon>Pseudomonadati</taxon>
        <taxon>Bacteroidota</taxon>
        <taxon>Cytophagia</taxon>
        <taxon>Cytophagales</taxon>
        <taxon>Spirosomataceae</taxon>
        <taxon>Runella</taxon>
    </lineage>
</organism>
<dbReference type="KEGG" id="run:DR864_08690"/>